<reference evidence="1 2" key="1">
    <citation type="submission" date="2024-05" db="EMBL/GenBank/DDBJ databases">
        <authorList>
            <person name="Liu Q."/>
            <person name="Xin Y.-H."/>
        </authorList>
    </citation>
    <scope>NUCLEOTIDE SEQUENCE [LARGE SCALE GENOMIC DNA]</scope>
    <source>
        <strain evidence="1 2">CGMCC 1.10181</strain>
    </source>
</reference>
<comment type="caution">
    <text evidence="1">The sequence shown here is derived from an EMBL/GenBank/DDBJ whole genome shotgun (WGS) entry which is preliminary data.</text>
</comment>
<dbReference type="EMBL" id="JBDIME010000010">
    <property type="protein sequence ID" value="MEN2790564.1"/>
    <property type="molecule type" value="Genomic_DNA"/>
</dbReference>
<protein>
    <submittedName>
        <fullName evidence="1">Uncharacterized protein</fullName>
    </submittedName>
</protein>
<dbReference type="Gene3D" id="3.50.50.60">
    <property type="entry name" value="FAD/NAD(P)-binding domain"/>
    <property type="match status" value="1"/>
</dbReference>
<evidence type="ECO:0000313" key="1">
    <source>
        <dbReference type="EMBL" id="MEN2790564.1"/>
    </source>
</evidence>
<dbReference type="RefSeq" id="WP_343888312.1">
    <property type="nucleotide sequence ID" value="NZ_BAAAEH010000008.1"/>
</dbReference>
<accession>A0ABU9Y437</accession>
<proteinExistence type="predicted"/>
<sequence length="340" mass="35442">MSAVAATVLIRGDGVSVATAVRLLRCDGLELAGAGETVRSPAPVVMLSEAALALLRDIFGRPDLFGGGAPIARRIVAWGGGEPAILPHKAIVVTGAELTAELPLPPLPAPDGDVCFTLRGTPPFPDGGVRHFGRRGAMAVAVDLVAQADRQACHIEAIESGWLFLIPCGAGKAWLLGVGDALDVLLGQSRLVSAQIGTIGPVAARFETAPRMLENLVGHDWLACGTTAIAFDPICGDGTAQAAREAVLAAAVIAGIKRSGGGEERSALLGHYQAMLLAAMRRHLQISLPFYRSGGTSPWWREQAAAVADGHAWCTARLATMPEPRFMLRGARLVPRELAA</sequence>
<dbReference type="Proteomes" id="UP001419910">
    <property type="component" value="Unassembled WGS sequence"/>
</dbReference>
<dbReference type="SUPFAM" id="SSF51905">
    <property type="entry name" value="FAD/NAD(P)-binding domain"/>
    <property type="match status" value="1"/>
</dbReference>
<keyword evidence="2" id="KW-1185">Reference proteome</keyword>
<gene>
    <name evidence="1" type="ORF">ABC974_13070</name>
</gene>
<evidence type="ECO:0000313" key="2">
    <source>
        <dbReference type="Proteomes" id="UP001419910"/>
    </source>
</evidence>
<organism evidence="1 2">
    <name type="scientific">Sphingomonas oligophenolica</name>
    <dbReference type="NCBI Taxonomy" id="301154"/>
    <lineage>
        <taxon>Bacteria</taxon>
        <taxon>Pseudomonadati</taxon>
        <taxon>Pseudomonadota</taxon>
        <taxon>Alphaproteobacteria</taxon>
        <taxon>Sphingomonadales</taxon>
        <taxon>Sphingomonadaceae</taxon>
        <taxon>Sphingomonas</taxon>
    </lineage>
</organism>
<dbReference type="InterPro" id="IPR036188">
    <property type="entry name" value="FAD/NAD-bd_sf"/>
</dbReference>
<name>A0ABU9Y437_9SPHN</name>